<name>A0ABD3KRD9_EUCGL</name>
<evidence type="ECO:0000313" key="2">
    <source>
        <dbReference type="Proteomes" id="UP001634007"/>
    </source>
</evidence>
<organism evidence="1 2">
    <name type="scientific">Eucalyptus globulus</name>
    <name type="common">Tasmanian blue gum</name>
    <dbReference type="NCBI Taxonomy" id="34317"/>
    <lineage>
        <taxon>Eukaryota</taxon>
        <taxon>Viridiplantae</taxon>
        <taxon>Streptophyta</taxon>
        <taxon>Embryophyta</taxon>
        <taxon>Tracheophyta</taxon>
        <taxon>Spermatophyta</taxon>
        <taxon>Magnoliopsida</taxon>
        <taxon>eudicotyledons</taxon>
        <taxon>Gunneridae</taxon>
        <taxon>Pentapetalae</taxon>
        <taxon>rosids</taxon>
        <taxon>malvids</taxon>
        <taxon>Myrtales</taxon>
        <taxon>Myrtaceae</taxon>
        <taxon>Myrtoideae</taxon>
        <taxon>Eucalypteae</taxon>
        <taxon>Eucalyptus</taxon>
    </lineage>
</organism>
<protein>
    <submittedName>
        <fullName evidence="1">Uncharacterized protein</fullName>
    </submittedName>
</protein>
<reference evidence="1 2" key="1">
    <citation type="submission" date="2024-11" db="EMBL/GenBank/DDBJ databases">
        <title>Chromosome-level genome assembly of Eucalyptus globulus Labill. provides insights into its genome evolution.</title>
        <authorList>
            <person name="Li X."/>
        </authorList>
    </citation>
    <scope>NUCLEOTIDE SEQUENCE [LARGE SCALE GENOMIC DNA]</scope>
    <source>
        <strain evidence="1">CL2024</strain>
        <tissue evidence="1">Fresh tender leaves</tissue>
    </source>
</reference>
<accession>A0ABD3KRD9</accession>
<feature type="non-terminal residue" evidence="1">
    <location>
        <position position="62"/>
    </location>
</feature>
<gene>
    <name evidence="1" type="ORF">ACJRO7_021548</name>
</gene>
<dbReference type="Proteomes" id="UP001634007">
    <property type="component" value="Unassembled WGS sequence"/>
</dbReference>
<comment type="caution">
    <text evidence="1">The sequence shown here is derived from an EMBL/GenBank/DDBJ whole genome shotgun (WGS) entry which is preliminary data.</text>
</comment>
<evidence type="ECO:0000313" key="1">
    <source>
        <dbReference type="EMBL" id="KAL3740286.1"/>
    </source>
</evidence>
<dbReference type="AlphaFoldDB" id="A0ABD3KRD9"/>
<dbReference type="EMBL" id="JBJKBG010000005">
    <property type="protein sequence ID" value="KAL3740286.1"/>
    <property type="molecule type" value="Genomic_DNA"/>
</dbReference>
<keyword evidence="2" id="KW-1185">Reference proteome</keyword>
<sequence>PPAESSSLFTYDNLPDGTRRQMFNHYEKMGCPGNDWRTLTAQARQCPLNEERDADKFSPKQE</sequence>
<feature type="non-terminal residue" evidence="1">
    <location>
        <position position="1"/>
    </location>
</feature>
<proteinExistence type="predicted"/>